<protein>
    <submittedName>
        <fullName evidence="2">Uncharacterized protein</fullName>
    </submittedName>
</protein>
<accession>A0A0L8KFL1</accession>
<dbReference type="PATRIC" id="fig|1938.6.peg.4006"/>
<evidence type="ECO:0000256" key="1">
    <source>
        <dbReference type="SAM" id="Phobius"/>
    </source>
</evidence>
<keyword evidence="1" id="KW-0472">Membrane</keyword>
<evidence type="ECO:0000313" key="2">
    <source>
        <dbReference type="EMBL" id="KOG24690.1"/>
    </source>
</evidence>
<feature type="transmembrane region" description="Helical" evidence="1">
    <location>
        <begin position="37"/>
        <end position="53"/>
    </location>
</feature>
<dbReference type="AlphaFoldDB" id="A0A0L8KFL1"/>
<dbReference type="Proteomes" id="UP000037023">
    <property type="component" value="Unassembled WGS sequence"/>
</dbReference>
<dbReference type="EMBL" id="LGUP01000177">
    <property type="protein sequence ID" value="KOG24690.1"/>
    <property type="molecule type" value="Genomic_DNA"/>
</dbReference>
<comment type="caution">
    <text evidence="2">The sequence shown here is derived from an EMBL/GenBank/DDBJ whole genome shotgun (WGS) entry which is preliminary data.</text>
</comment>
<dbReference type="RefSeq" id="WP_033206741.1">
    <property type="nucleotide sequence ID" value="NZ_LGUP01000177.1"/>
</dbReference>
<name>A0A0L8KFL1_STRVR</name>
<evidence type="ECO:0000313" key="3">
    <source>
        <dbReference type="Proteomes" id="UP000037023"/>
    </source>
</evidence>
<keyword evidence="1" id="KW-0812">Transmembrane</keyword>
<organism evidence="2 3">
    <name type="scientific">Streptomyces viridochromogenes</name>
    <dbReference type="NCBI Taxonomy" id="1938"/>
    <lineage>
        <taxon>Bacteria</taxon>
        <taxon>Bacillati</taxon>
        <taxon>Actinomycetota</taxon>
        <taxon>Actinomycetes</taxon>
        <taxon>Kitasatosporales</taxon>
        <taxon>Streptomycetaceae</taxon>
        <taxon>Streptomyces</taxon>
    </lineage>
</organism>
<reference evidence="2 3" key="1">
    <citation type="submission" date="2015-06" db="EMBL/GenBank/DDBJ databases">
        <authorList>
            <person name="Hoefler B.C."/>
            <person name="Straight P.D."/>
        </authorList>
    </citation>
    <scope>NUCLEOTIDE SEQUENCE [LARGE SCALE GENOMIC DNA]</scope>
    <source>
        <strain evidence="2 3">NRRL 3427</strain>
    </source>
</reference>
<sequence>MSARMHWGPELGLVWLGSLIALGSAAGAVAAHQAWLFAAAVLGFLIQHIGWAVRNRKLFGGAR</sequence>
<proteinExistence type="predicted"/>
<keyword evidence="1" id="KW-1133">Transmembrane helix</keyword>
<gene>
    <name evidence="2" type="ORF">ADK34_18580</name>
</gene>